<dbReference type="EMBL" id="HACG01018058">
    <property type="protein sequence ID" value="CEK64923.1"/>
    <property type="molecule type" value="Transcribed_RNA"/>
</dbReference>
<proteinExistence type="predicted"/>
<gene>
    <name evidence="1" type="primary">ORF53346</name>
</gene>
<sequence length="263" mass="30761">MNKNIFNLERRKEKGNLWMNYLEDVRNLPLLGNEKSDYLTRNLWREDFLTKCGMEDFANQIYHKESAYTEKQTDWLAMIEKIDSPDALKIIFRIGQMELILRHGDNFKLYVPGPRGLVTTVENEGWRQIYKDGTLDNFENFDKTRVKIPNHLIPQGLLRGYYVRNVPSARTEVLNAETTLRLAMASSYSEPKIGTCILTLYSDRNEGENLKEMSERIITRSVSNDLLAKVYSIWNVEIREKKMLEDQQYENGSSQITGIPYDN</sequence>
<reference evidence="1" key="1">
    <citation type="submission" date="2014-12" db="EMBL/GenBank/DDBJ databases">
        <title>Insight into the proteome of Arion vulgaris.</title>
        <authorList>
            <person name="Aradska J."/>
            <person name="Bulat T."/>
            <person name="Smidak R."/>
            <person name="Sarate P."/>
            <person name="Gangsoo J."/>
            <person name="Sialana F."/>
            <person name="Bilban M."/>
            <person name="Lubec G."/>
        </authorList>
    </citation>
    <scope>NUCLEOTIDE SEQUENCE</scope>
    <source>
        <tissue evidence="1">Skin</tissue>
    </source>
</reference>
<evidence type="ECO:0000313" key="1">
    <source>
        <dbReference type="EMBL" id="CEK64923.1"/>
    </source>
</evidence>
<dbReference type="AlphaFoldDB" id="A0A0B6Z8T3"/>
<name>A0A0B6Z8T3_9EUPU</name>
<accession>A0A0B6Z8T3</accession>
<protein>
    <submittedName>
        <fullName evidence="1">Uncharacterized protein</fullName>
    </submittedName>
</protein>
<organism evidence="1">
    <name type="scientific">Arion vulgaris</name>
    <dbReference type="NCBI Taxonomy" id="1028688"/>
    <lineage>
        <taxon>Eukaryota</taxon>
        <taxon>Metazoa</taxon>
        <taxon>Spiralia</taxon>
        <taxon>Lophotrochozoa</taxon>
        <taxon>Mollusca</taxon>
        <taxon>Gastropoda</taxon>
        <taxon>Heterobranchia</taxon>
        <taxon>Euthyneura</taxon>
        <taxon>Panpulmonata</taxon>
        <taxon>Eupulmonata</taxon>
        <taxon>Stylommatophora</taxon>
        <taxon>Helicina</taxon>
        <taxon>Arionoidea</taxon>
        <taxon>Arionidae</taxon>
        <taxon>Arion</taxon>
    </lineage>
</organism>